<dbReference type="HOGENOM" id="CLU_108924_0_0_9"/>
<gene>
    <name evidence="1" type="ORF">BN1048_01529</name>
</gene>
<evidence type="ECO:0000313" key="2">
    <source>
        <dbReference type="Proteomes" id="UP000044136"/>
    </source>
</evidence>
<evidence type="ECO:0000313" key="1">
    <source>
        <dbReference type="EMBL" id="CEA01901.1"/>
    </source>
</evidence>
<sequence length="208" mass="23787">MNNILYLGIDIQFARLNDTDHKRGLTFLSQYDLPYTDLNTYDGLIISTHIDEYFMAEHDDQLQAYLNNGGVIFSLAEKGMDWLQQVPDWKRSPLSLKDREVHIKKTDHGFLENIQPKHLEYRKGVRGFFSRGYFETVPKAAEVLITDQNNDVIMYVDRASTNGTIYAGAGTDLYRIYADEDNSANQAGLQMLKAIRKEAALIKGRVKS</sequence>
<dbReference type="RefSeq" id="WP_035809969.1">
    <property type="nucleotide sequence ID" value="NZ_CCSE01000001.1"/>
</dbReference>
<dbReference type="eggNOG" id="ENOG502ZDE9">
    <property type="taxonomic scope" value="Bacteria"/>
</dbReference>
<name>A0A078MB32_9STAP</name>
<protein>
    <submittedName>
        <fullName evidence="1">Uncharacterized protein</fullName>
    </submittedName>
</protein>
<dbReference type="EMBL" id="CCSE01000001">
    <property type="protein sequence ID" value="CEA01901.1"/>
    <property type="molecule type" value="Genomic_DNA"/>
</dbReference>
<dbReference type="OrthoDB" id="2583792at2"/>
<proteinExistence type="predicted"/>
<organism evidence="1 2">
    <name type="scientific">Jeotgalicoccus saudimassiliensis</name>
    <dbReference type="NCBI Taxonomy" id="1461582"/>
    <lineage>
        <taxon>Bacteria</taxon>
        <taxon>Bacillati</taxon>
        <taxon>Bacillota</taxon>
        <taxon>Bacilli</taxon>
        <taxon>Bacillales</taxon>
        <taxon>Staphylococcaceae</taxon>
        <taxon>Jeotgalicoccus</taxon>
    </lineage>
</organism>
<accession>A0A078MB32</accession>
<keyword evidence="2" id="KW-1185">Reference proteome</keyword>
<reference evidence="1 2" key="1">
    <citation type="submission" date="2014-07" db="EMBL/GenBank/DDBJ databases">
        <authorList>
            <person name="Urmite Genomes Urmite Genomes"/>
        </authorList>
    </citation>
    <scope>NUCLEOTIDE SEQUENCE [LARGE SCALE GENOMIC DNA]</scope>
    <source>
        <strain evidence="1 2">13MG44_air</strain>
    </source>
</reference>
<dbReference type="Proteomes" id="UP000044136">
    <property type="component" value="Unassembled WGS sequence"/>
</dbReference>
<dbReference type="STRING" id="1461582.BN1048_01529"/>
<dbReference type="AlphaFoldDB" id="A0A078MB32"/>